<evidence type="ECO:0000259" key="8">
    <source>
        <dbReference type="Pfam" id="PF01379"/>
    </source>
</evidence>
<dbReference type="InterPro" id="IPR000860">
    <property type="entry name" value="HemC"/>
</dbReference>
<evidence type="ECO:0000256" key="7">
    <source>
        <dbReference type="NCBIfam" id="TIGR00212"/>
    </source>
</evidence>
<evidence type="ECO:0000256" key="2">
    <source>
        <dbReference type="ARBA" id="ARBA00005638"/>
    </source>
</evidence>
<evidence type="ECO:0000256" key="6">
    <source>
        <dbReference type="ARBA" id="ARBA00048169"/>
    </source>
</evidence>
<dbReference type="SUPFAM" id="SSF53850">
    <property type="entry name" value="Periplasmic binding protein-like II"/>
    <property type="match status" value="1"/>
</dbReference>
<sequence length="311" mass="31485">MRVGTRGSALALVQARHVATLLGGERAGVEVVPITTSGDRGALLGDKSRWVKELEAALLAREIDLAVHSAKDVPAELPDGLVLAGVPARKDARDALCGAPSLAALAPGAVVGTSSLRRAAELRALRPDLDVVALRGNVDTRLRKLADGDAAAIVLAVAGLERLGRADAIDALLDELIPAPGQGALALETRADDNAAREAAAAIGDRDATACLAAERALVRKLGATCHTPLGAHATRGADGGMTLRSFIGLPDGSQWLRDELSAAAGIDPEVFGTAAGTRLEAAGARELLAAAEALAAGSPPPASTPEGVRL</sequence>
<evidence type="ECO:0000256" key="4">
    <source>
        <dbReference type="ARBA" id="ARBA00022679"/>
    </source>
</evidence>
<dbReference type="InterPro" id="IPR022417">
    <property type="entry name" value="Porphobilin_deaminase_N"/>
</dbReference>
<dbReference type="InterPro" id="IPR036803">
    <property type="entry name" value="Porphobilinogen_deaminase_C_sf"/>
</dbReference>
<dbReference type="PIRSF" id="PIRSF001438">
    <property type="entry name" value="4pyrrol_synth_OHMeBilane_synth"/>
    <property type="match status" value="1"/>
</dbReference>
<protein>
    <recommendedName>
        <fullName evidence="3 7">Hydroxymethylbilane synthase</fullName>
        <ecNumber evidence="3 7">2.5.1.61</ecNumber>
    </recommendedName>
</protein>
<evidence type="ECO:0000259" key="9">
    <source>
        <dbReference type="Pfam" id="PF03900"/>
    </source>
</evidence>
<dbReference type="PANTHER" id="PTHR11557:SF0">
    <property type="entry name" value="PORPHOBILINOGEN DEAMINASE"/>
    <property type="match status" value="1"/>
</dbReference>
<feature type="domain" description="Porphobilinogen deaminase C-terminal" evidence="9">
    <location>
        <begin position="210"/>
        <end position="261"/>
    </location>
</feature>
<name>A0ABU4HJ37_9ACTN</name>
<evidence type="ECO:0000256" key="5">
    <source>
        <dbReference type="ARBA" id="ARBA00023244"/>
    </source>
</evidence>
<dbReference type="Proteomes" id="UP001284601">
    <property type="component" value="Unassembled WGS sequence"/>
</dbReference>
<dbReference type="PANTHER" id="PTHR11557">
    <property type="entry name" value="PORPHOBILINOGEN DEAMINASE"/>
    <property type="match status" value="1"/>
</dbReference>
<dbReference type="Gene3D" id="3.30.160.40">
    <property type="entry name" value="Porphobilinogen deaminase, C-terminal domain"/>
    <property type="match status" value="1"/>
</dbReference>
<dbReference type="Gene3D" id="3.40.190.10">
    <property type="entry name" value="Periplasmic binding protein-like II"/>
    <property type="match status" value="2"/>
</dbReference>
<dbReference type="RefSeq" id="WP_318595586.1">
    <property type="nucleotide sequence ID" value="NZ_JAWSTH010000004.1"/>
</dbReference>
<comment type="caution">
    <text evidence="10">The sequence shown here is derived from an EMBL/GenBank/DDBJ whole genome shotgun (WGS) entry which is preliminary data.</text>
</comment>
<comment type="similarity">
    <text evidence="2">Belongs to the HMBS family.</text>
</comment>
<dbReference type="SUPFAM" id="SSF54782">
    <property type="entry name" value="Porphobilinogen deaminase (hydroxymethylbilane synthase), C-terminal domain"/>
    <property type="match status" value="1"/>
</dbReference>
<dbReference type="InterPro" id="IPR022418">
    <property type="entry name" value="Porphobilinogen_deaminase_C"/>
</dbReference>
<reference evidence="11" key="1">
    <citation type="submission" date="2023-07" db="EMBL/GenBank/DDBJ databases">
        <title>Conexibacter stalactiti sp. nov., isolated from stalactites in a lava cave and emended description of the genus Conexibacter.</title>
        <authorList>
            <person name="Lee S.D."/>
        </authorList>
    </citation>
    <scope>NUCLEOTIDE SEQUENCE [LARGE SCALE GENOMIC DNA]</scope>
    <source>
        <strain evidence="11">KCTC 39840</strain>
    </source>
</reference>
<dbReference type="GO" id="GO:0004418">
    <property type="term" value="F:hydroxymethylbilane synthase activity"/>
    <property type="evidence" value="ECO:0007669"/>
    <property type="project" value="UniProtKB-EC"/>
</dbReference>
<evidence type="ECO:0000313" key="11">
    <source>
        <dbReference type="Proteomes" id="UP001284601"/>
    </source>
</evidence>
<comment type="catalytic activity">
    <reaction evidence="6">
        <text>4 porphobilinogen + H2O = hydroxymethylbilane + 4 NH4(+)</text>
        <dbReference type="Rhea" id="RHEA:13185"/>
        <dbReference type="ChEBI" id="CHEBI:15377"/>
        <dbReference type="ChEBI" id="CHEBI:28938"/>
        <dbReference type="ChEBI" id="CHEBI:57845"/>
        <dbReference type="ChEBI" id="CHEBI:58126"/>
        <dbReference type="EC" id="2.5.1.61"/>
    </reaction>
</comment>
<dbReference type="EC" id="2.5.1.61" evidence="3 7"/>
<comment type="function">
    <text evidence="1">Tetrapolymerization of the monopyrrole PBG into the hydroxymethylbilane pre-uroporphyrinogen in several discrete steps.</text>
</comment>
<accession>A0ABU4HJ37</accession>
<feature type="domain" description="Porphobilinogen deaminase N-terminal" evidence="8">
    <location>
        <begin position="1"/>
        <end position="197"/>
    </location>
</feature>
<evidence type="ECO:0000256" key="3">
    <source>
        <dbReference type="ARBA" id="ARBA00012655"/>
    </source>
</evidence>
<keyword evidence="11" id="KW-1185">Reference proteome</keyword>
<gene>
    <name evidence="10" type="primary">hemC</name>
    <name evidence="10" type="ORF">R7226_03195</name>
</gene>
<proteinExistence type="inferred from homology"/>
<evidence type="ECO:0000313" key="10">
    <source>
        <dbReference type="EMBL" id="MDW5593326.1"/>
    </source>
</evidence>
<keyword evidence="4 10" id="KW-0808">Transferase</keyword>
<dbReference type="PRINTS" id="PR00151">
    <property type="entry name" value="PORPHBDMNASE"/>
</dbReference>
<dbReference type="NCBIfam" id="TIGR00212">
    <property type="entry name" value="hemC"/>
    <property type="match status" value="1"/>
</dbReference>
<dbReference type="Pfam" id="PF01379">
    <property type="entry name" value="Porphobil_deam"/>
    <property type="match status" value="1"/>
</dbReference>
<keyword evidence="5" id="KW-0627">Porphyrin biosynthesis</keyword>
<dbReference type="Pfam" id="PF03900">
    <property type="entry name" value="Porphobil_deamC"/>
    <property type="match status" value="1"/>
</dbReference>
<evidence type="ECO:0000256" key="1">
    <source>
        <dbReference type="ARBA" id="ARBA00002869"/>
    </source>
</evidence>
<organism evidence="10 11">
    <name type="scientific">Conexibacter stalactiti</name>
    <dbReference type="NCBI Taxonomy" id="1940611"/>
    <lineage>
        <taxon>Bacteria</taxon>
        <taxon>Bacillati</taxon>
        <taxon>Actinomycetota</taxon>
        <taxon>Thermoleophilia</taxon>
        <taxon>Solirubrobacterales</taxon>
        <taxon>Conexibacteraceae</taxon>
        <taxon>Conexibacter</taxon>
    </lineage>
</organism>
<dbReference type="EMBL" id="JAWSTH010000004">
    <property type="protein sequence ID" value="MDW5593326.1"/>
    <property type="molecule type" value="Genomic_DNA"/>
</dbReference>